<dbReference type="PANTHER" id="PTHR47645">
    <property type="entry name" value="PROTEIN CBG08267"/>
    <property type="match status" value="1"/>
</dbReference>
<dbReference type="Proteomes" id="UP000008549">
    <property type="component" value="Unassembled WGS sequence"/>
</dbReference>
<gene>
    <name evidence="1 3" type="ORF">CBG12893</name>
    <name evidence="1" type="ORF">CBG_12893</name>
</gene>
<sequence>MDLTECRIPGRGGNFIVIHLNIIRTTLKKISNKKMMQVTIGHYGVMNRKTRMTEVYQILYVSSRQSERELVSQTMQSAIGHMLNYIRDYHLDIRTGSLESCKSTKVTTAA</sequence>
<reference evidence="1 2" key="1">
    <citation type="journal article" date="2003" name="PLoS Biol.">
        <title>The genome sequence of Caenorhabditis briggsae: a platform for comparative genomics.</title>
        <authorList>
            <person name="Stein L.D."/>
            <person name="Bao Z."/>
            <person name="Blasiar D."/>
            <person name="Blumenthal T."/>
            <person name="Brent M.R."/>
            <person name="Chen N."/>
            <person name="Chinwalla A."/>
            <person name="Clarke L."/>
            <person name="Clee C."/>
            <person name="Coghlan A."/>
            <person name="Coulson A."/>
            <person name="D'Eustachio P."/>
            <person name="Fitch D.H."/>
            <person name="Fulton L.A."/>
            <person name="Fulton R.E."/>
            <person name="Griffiths-Jones S."/>
            <person name="Harris T.W."/>
            <person name="Hillier L.W."/>
            <person name="Kamath R."/>
            <person name="Kuwabara P.E."/>
            <person name="Mardis E.R."/>
            <person name="Marra M.A."/>
            <person name="Miner T.L."/>
            <person name="Minx P."/>
            <person name="Mullikin J.C."/>
            <person name="Plumb R.W."/>
            <person name="Rogers J."/>
            <person name="Schein J.E."/>
            <person name="Sohrmann M."/>
            <person name="Spieth J."/>
            <person name="Stajich J.E."/>
            <person name="Wei C."/>
            <person name="Willey D."/>
            <person name="Wilson R.K."/>
            <person name="Durbin R."/>
            <person name="Waterston R.H."/>
        </authorList>
    </citation>
    <scope>NUCLEOTIDE SEQUENCE [LARGE SCALE GENOMIC DNA]</scope>
    <source>
        <strain evidence="1 2">AF16</strain>
    </source>
</reference>
<dbReference type="RefSeq" id="XP_002638467.1">
    <property type="nucleotide sequence ID" value="XM_002638421.1"/>
</dbReference>
<dbReference type="PANTHER" id="PTHR47645:SF1">
    <property type="entry name" value="C2H2-TYPE DOMAIN-CONTAINING PROTEIN-RELATED"/>
    <property type="match status" value="1"/>
</dbReference>
<evidence type="ECO:0000313" key="1">
    <source>
        <dbReference type="EMBL" id="CAP31791.1"/>
    </source>
</evidence>
<dbReference type="GeneID" id="8580464"/>
<accession>A8XGL7</accession>
<dbReference type="EMBL" id="HE600940">
    <property type="protein sequence ID" value="CAP31791.1"/>
    <property type="molecule type" value="Genomic_DNA"/>
</dbReference>
<dbReference type="InParanoid" id="A8XGL7"/>
<evidence type="ECO:0000313" key="2">
    <source>
        <dbReference type="Proteomes" id="UP000008549"/>
    </source>
</evidence>
<name>A8XGL7_CAEBR</name>
<dbReference type="KEGG" id="cbr:CBG_12893"/>
<dbReference type="WormBase" id="CBG12893">
    <property type="protein sequence ID" value="CBP40144"/>
    <property type="gene ID" value="WBGene00033761"/>
</dbReference>
<dbReference type="HOGENOM" id="CLU_2173237_0_0_1"/>
<proteinExistence type="predicted"/>
<protein>
    <submittedName>
        <fullName evidence="1">Protein CBG12893</fullName>
    </submittedName>
</protein>
<evidence type="ECO:0000313" key="3">
    <source>
        <dbReference type="WormBase" id="CBG12893"/>
    </source>
</evidence>
<keyword evidence="2" id="KW-1185">Reference proteome</keyword>
<organism evidence="1 2">
    <name type="scientific">Caenorhabditis briggsae</name>
    <dbReference type="NCBI Taxonomy" id="6238"/>
    <lineage>
        <taxon>Eukaryota</taxon>
        <taxon>Metazoa</taxon>
        <taxon>Ecdysozoa</taxon>
        <taxon>Nematoda</taxon>
        <taxon>Chromadorea</taxon>
        <taxon>Rhabditida</taxon>
        <taxon>Rhabditina</taxon>
        <taxon>Rhabditomorpha</taxon>
        <taxon>Rhabditoidea</taxon>
        <taxon>Rhabditidae</taxon>
        <taxon>Peloderinae</taxon>
        <taxon>Caenorhabditis</taxon>
    </lineage>
</organism>
<dbReference type="AlphaFoldDB" id="A8XGL7"/>
<dbReference type="CTD" id="8580464"/>
<reference evidence="1 2" key="2">
    <citation type="journal article" date="2011" name="PLoS Genet.">
        <title>Caenorhabditis briggsae recombinant inbred line genotypes reveal inter-strain incompatibility and the evolution of recombination.</title>
        <authorList>
            <person name="Ross J.A."/>
            <person name="Koboldt D.C."/>
            <person name="Staisch J.E."/>
            <person name="Chamberlin H.M."/>
            <person name="Gupta B.P."/>
            <person name="Miller R.D."/>
            <person name="Baird S.E."/>
            <person name="Haag E.S."/>
        </authorList>
    </citation>
    <scope>NUCLEOTIDE SEQUENCE [LARGE SCALE GENOMIC DNA]</scope>
    <source>
        <strain evidence="1 2">AF16</strain>
    </source>
</reference>